<reference evidence="2" key="1">
    <citation type="journal article" date="2019" name="Microbiol. Immunol.">
        <title>Molecular and phenotypic characterization of Leptospira johnsonii sp. nov., Leptospira ellinghausenii sp. nov. and Leptospira ryugenii sp. nov. isolated from soil and water in Japan.</title>
        <authorList>
            <person name="Masuzawa T."/>
            <person name="Saito M."/>
            <person name="Nakao R."/>
            <person name="Nikaido Y."/>
            <person name="Matsumoto M."/>
            <person name="Ogawa M."/>
            <person name="Yokoyama M."/>
            <person name="Hidaka Y."/>
            <person name="Tomita J."/>
            <person name="Sakakibara K."/>
            <person name="Suzuki K."/>
            <person name="Yasuda S."/>
            <person name="Sato H."/>
            <person name="Yamaguchi M."/>
            <person name="Yoshida S.I."/>
            <person name="Koizumi N."/>
            <person name="Kawamura Y."/>
        </authorList>
    </citation>
    <scope>NUCLEOTIDE SEQUENCE [LARGE SCALE GENOMIC DNA]</scope>
    <source>
        <strain evidence="2">E18</strain>
    </source>
</reference>
<organism evidence="1 2">
    <name type="scientific">Leptospira ellinghausenii</name>
    <dbReference type="NCBI Taxonomy" id="1917822"/>
    <lineage>
        <taxon>Bacteria</taxon>
        <taxon>Pseudomonadati</taxon>
        <taxon>Spirochaetota</taxon>
        <taxon>Spirochaetia</taxon>
        <taxon>Leptospirales</taxon>
        <taxon>Leptospiraceae</taxon>
        <taxon>Leptospira</taxon>
    </lineage>
</organism>
<name>A0A2P2D8G8_9LEPT</name>
<sequence>MKINEDRFMKFNLALILLFTTTLNVSCYHSRYKVDSCERCKYYLKESTNGKSYKIHSKFYFWGLYPSKLEYGMEDLCKNSDVKEIHEYTSFSDGIYENFTLGVYTPRTMDISCF</sequence>
<evidence type="ECO:0000313" key="1">
    <source>
        <dbReference type="EMBL" id="GBF40881.1"/>
    </source>
</evidence>
<dbReference type="Proteomes" id="UP000245206">
    <property type="component" value="Unassembled WGS sequence"/>
</dbReference>
<keyword evidence="2" id="KW-1185">Reference proteome</keyword>
<comment type="caution">
    <text evidence="1">The sequence shown here is derived from an EMBL/GenBank/DDBJ whole genome shotgun (WGS) entry which is preliminary data.</text>
</comment>
<accession>A0A2P2D8G8</accession>
<evidence type="ECO:0000313" key="2">
    <source>
        <dbReference type="Proteomes" id="UP000245206"/>
    </source>
</evidence>
<proteinExistence type="predicted"/>
<dbReference type="InterPro" id="IPR010438">
    <property type="entry name" value="Lambda_Bor"/>
</dbReference>
<dbReference type="Pfam" id="PF06291">
    <property type="entry name" value="Lambda_Bor"/>
    <property type="match status" value="1"/>
</dbReference>
<dbReference type="EMBL" id="BFAZ01000002">
    <property type="protein sequence ID" value="GBF40881.1"/>
    <property type="molecule type" value="Genomic_DNA"/>
</dbReference>
<dbReference type="AlphaFoldDB" id="A0A2P2D8G8"/>
<protein>
    <submittedName>
        <fullName evidence="1">Uncharacterized protein</fullName>
    </submittedName>
</protein>
<gene>
    <name evidence="1" type="ORF">LPTSP2_01470</name>
</gene>